<keyword evidence="1" id="KW-0472">Membrane</keyword>
<reference evidence="2" key="2">
    <citation type="submission" date="2023-06" db="EMBL/GenBank/DDBJ databases">
        <authorList>
            <consortium name="Lawrence Berkeley National Laboratory"/>
            <person name="Haridas S."/>
            <person name="Hensen N."/>
            <person name="Bonometti L."/>
            <person name="Westerberg I."/>
            <person name="Brannstrom I.O."/>
            <person name="Guillou S."/>
            <person name="Cros-Aarteil S."/>
            <person name="Calhoun S."/>
            <person name="Kuo A."/>
            <person name="Mondo S."/>
            <person name="Pangilinan J."/>
            <person name="Riley R."/>
            <person name="Labutti K."/>
            <person name="Andreopoulos B."/>
            <person name="Lipzen A."/>
            <person name="Chen C."/>
            <person name="Yanf M."/>
            <person name="Daum C."/>
            <person name="Ng V."/>
            <person name="Clum A."/>
            <person name="Steindorff A."/>
            <person name="Ohm R."/>
            <person name="Martin F."/>
            <person name="Silar P."/>
            <person name="Natvig D."/>
            <person name="Lalanne C."/>
            <person name="Gautier V."/>
            <person name="Ament-Velasquez S.L."/>
            <person name="Kruys A."/>
            <person name="Hutchinson M.I."/>
            <person name="Powell A.J."/>
            <person name="Barry K."/>
            <person name="Miller A.N."/>
            <person name="Grigoriev I.V."/>
            <person name="Debuchy R."/>
            <person name="Gladieux P."/>
            <person name="Thoren M.H."/>
            <person name="Johannesson H."/>
        </authorList>
    </citation>
    <scope>NUCLEOTIDE SEQUENCE</scope>
    <source>
        <strain evidence="2">SMH4131-1</strain>
    </source>
</reference>
<evidence type="ECO:0000313" key="3">
    <source>
        <dbReference type="Proteomes" id="UP001286456"/>
    </source>
</evidence>
<evidence type="ECO:0000313" key="2">
    <source>
        <dbReference type="EMBL" id="KAK3333434.1"/>
    </source>
</evidence>
<comment type="caution">
    <text evidence="2">The sequence shown here is derived from an EMBL/GenBank/DDBJ whole genome shotgun (WGS) entry which is preliminary data.</text>
</comment>
<evidence type="ECO:0008006" key="4">
    <source>
        <dbReference type="Google" id="ProtNLM"/>
    </source>
</evidence>
<dbReference type="PANTHER" id="PTHR32251">
    <property type="entry name" value="3-OXO-5-ALPHA-STEROID 4-DEHYDROGENASE"/>
    <property type="match status" value="1"/>
</dbReference>
<name>A0AAE0IYB3_9PEZI</name>
<dbReference type="AlphaFoldDB" id="A0AAE0IYB3"/>
<keyword evidence="1" id="KW-0812">Transmembrane</keyword>
<sequence>MALPALQALEECADYSKTVQPYLPQLYDLPAKFVDVLANREGLVKLYVDTNPLVTGFALSLVFGAVFLVVAEINRNYSQVDRCWSLLPTFYIAHFDLWARLAGVPSQRIDAALLASTVWSVSCASMIRLTFNYWRKGGYTVGSEDYRWDIIRCKTPKIAFHILNWTFISFMQSILLFLIAAPVYTVMLATQFEPELTGTDSVFVAVELGLILIEYLADQEQWNFQAAKQQYKDAGVVPLGYKHIDLERGFVTRGFWGYSRHPNFAAEQSIWLAVYQWSCLSTNSLYNWAAVGPAFLVLLFQGSTNLTEKITAGKYPEYSQYQQKVGMFVPTGFLPYKTTVAQPKIIRTSELAKRHEQKQKQKQK</sequence>
<keyword evidence="1" id="KW-1133">Transmembrane helix</keyword>
<feature type="transmembrane region" description="Helical" evidence="1">
    <location>
        <begin position="162"/>
        <end position="184"/>
    </location>
</feature>
<dbReference type="EMBL" id="JAUEPO010000002">
    <property type="protein sequence ID" value="KAK3333434.1"/>
    <property type="molecule type" value="Genomic_DNA"/>
</dbReference>
<dbReference type="InterPro" id="IPR010721">
    <property type="entry name" value="UstE-like"/>
</dbReference>
<feature type="transmembrane region" description="Helical" evidence="1">
    <location>
        <begin position="53"/>
        <end position="71"/>
    </location>
</feature>
<dbReference type="Gene3D" id="1.20.120.1630">
    <property type="match status" value="1"/>
</dbReference>
<protein>
    <recommendedName>
        <fullName evidence="4">DUF1295-domain-containing protein</fullName>
    </recommendedName>
</protein>
<dbReference type="Proteomes" id="UP001286456">
    <property type="component" value="Unassembled WGS sequence"/>
</dbReference>
<reference evidence="2" key="1">
    <citation type="journal article" date="2023" name="Mol. Phylogenet. Evol.">
        <title>Genome-scale phylogeny and comparative genomics of the fungal order Sordariales.</title>
        <authorList>
            <person name="Hensen N."/>
            <person name="Bonometti L."/>
            <person name="Westerberg I."/>
            <person name="Brannstrom I.O."/>
            <person name="Guillou S."/>
            <person name="Cros-Aarteil S."/>
            <person name="Calhoun S."/>
            <person name="Haridas S."/>
            <person name="Kuo A."/>
            <person name="Mondo S."/>
            <person name="Pangilinan J."/>
            <person name="Riley R."/>
            <person name="LaButti K."/>
            <person name="Andreopoulos B."/>
            <person name="Lipzen A."/>
            <person name="Chen C."/>
            <person name="Yan M."/>
            <person name="Daum C."/>
            <person name="Ng V."/>
            <person name="Clum A."/>
            <person name="Steindorff A."/>
            <person name="Ohm R.A."/>
            <person name="Martin F."/>
            <person name="Silar P."/>
            <person name="Natvig D.O."/>
            <person name="Lalanne C."/>
            <person name="Gautier V."/>
            <person name="Ament-Velasquez S.L."/>
            <person name="Kruys A."/>
            <person name="Hutchinson M.I."/>
            <person name="Powell A.J."/>
            <person name="Barry K."/>
            <person name="Miller A.N."/>
            <person name="Grigoriev I.V."/>
            <person name="Debuchy R."/>
            <person name="Gladieux P."/>
            <person name="Hiltunen Thoren M."/>
            <person name="Johannesson H."/>
        </authorList>
    </citation>
    <scope>NUCLEOTIDE SEQUENCE</scope>
    <source>
        <strain evidence="2">SMH4131-1</strain>
    </source>
</reference>
<dbReference type="Pfam" id="PF06966">
    <property type="entry name" value="DUF1295"/>
    <property type="match status" value="1"/>
</dbReference>
<accession>A0AAE0IYB3</accession>
<proteinExistence type="predicted"/>
<gene>
    <name evidence="2" type="ORF">B0T19DRAFT_125916</name>
</gene>
<keyword evidence="3" id="KW-1185">Reference proteome</keyword>
<organism evidence="2 3">
    <name type="scientific">Cercophora scortea</name>
    <dbReference type="NCBI Taxonomy" id="314031"/>
    <lineage>
        <taxon>Eukaryota</taxon>
        <taxon>Fungi</taxon>
        <taxon>Dikarya</taxon>
        <taxon>Ascomycota</taxon>
        <taxon>Pezizomycotina</taxon>
        <taxon>Sordariomycetes</taxon>
        <taxon>Sordariomycetidae</taxon>
        <taxon>Sordariales</taxon>
        <taxon>Lasiosphaeriaceae</taxon>
        <taxon>Cercophora</taxon>
    </lineage>
</organism>
<dbReference type="PANTHER" id="PTHR32251:SF23">
    <property type="entry name" value="3-OXO-5-ALPHA-STEROID 4-DEHYDROGENASE (DUF1295)"/>
    <property type="match status" value="1"/>
</dbReference>
<evidence type="ECO:0000256" key="1">
    <source>
        <dbReference type="SAM" id="Phobius"/>
    </source>
</evidence>
<dbReference type="GO" id="GO:0016020">
    <property type="term" value="C:membrane"/>
    <property type="evidence" value="ECO:0007669"/>
    <property type="project" value="TreeGrafter"/>
</dbReference>